<sequence>MDIEDTPDNDVEAGEQDGFLDASHQTSFTEFVYMVEMDTGPTPSTITANGVNSSKLHIIGRTAAEITIGQIVFKQCFHVADDIGHEVLLGTGFPSKLGDVTYNFEKGEEASEVDEDGILMTNISEPKHDLGKTLDQSKTTLNDDEMNQLRNIVNEFSDIVGEGISELG</sequence>
<protein>
    <submittedName>
        <fullName evidence="1">Uncharacterized protein</fullName>
    </submittedName>
</protein>
<name>A0A7J7IWX6_BUGNE</name>
<dbReference type="EMBL" id="VXIV02003311">
    <property type="protein sequence ID" value="KAF6018419.1"/>
    <property type="molecule type" value="Genomic_DNA"/>
</dbReference>
<reference evidence="1" key="1">
    <citation type="submission" date="2020-06" db="EMBL/GenBank/DDBJ databases">
        <title>Draft genome of Bugula neritina, a colonial animal packing powerful symbionts and potential medicines.</title>
        <authorList>
            <person name="Rayko M."/>
        </authorList>
    </citation>
    <scope>NUCLEOTIDE SEQUENCE [LARGE SCALE GENOMIC DNA]</scope>
    <source>
        <strain evidence="1">Kwan_BN1</strain>
    </source>
</reference>
<proteinExistence type="predicted"/>
<evidence type="ECO:0000313" key="1">
    <source>
        <dbReference type="EMBL" id="KAF6018419.1"/>
    </source>
</evidence>
<dbReference type="Proteomes" id="UP000593567">
    <property type="component" value="Unassembled WGS sequence"/>
</dbReference>
<keyword evidence="2" id="KW-1185">Reference proteome</keyword>
<gene>
    <name evidence="1" type="ORF">EB796_023275</name>
</gene>
<dbReference type="AlphaFoldDB" id="A0A7J7IWX6"/>
<comment type="caution">
    <text evidence="1">The sequence shown here is derived from an EMBL/GenBank/DDBJ whole genome shotgun (WGS) entry which is preliminary data.</text>
</comment>
<accession>A0A7J7IWX6</accession>
<organism evidence="1 2">
    <name type="scientific">Bugula neritina</name>
    <name type="common">Brown bryozoan</name>
    <name type="synonym">Sertularia neritina</name>
    <dbReference type="NCBI Taxonomy" id="10212"/>
    <lineage>
        <taxon>Eukaryota</taxon>
        <taxon>Metazoa</taxon>
        <taxon>Spiralia</taxon>
        <taxon>Lophotrochozoa</taxon>
        <taxon>Bryozoa</taxon>
        <taxon>Gymnolaemata</taxon>
        <taxon>Cheilostomatida</taxon>
        <taxon>Flustrina</taxon>
        <taxon>Buguloidea</taxon>
        <taxon>Bugulidae</taxon>
        <taxon>Bugula</taxon>
    </lineage>
</organism>
<evidence type="ECO:0000313" key="2">
    <source>
        <dbReference type="Proteomes" id="UP000593567"/>
    </source>
</evidence>